<sequence>MPKIIENIRELILDEGKKALTNSNYKNLNIREITKACGIGTGTFYNYFKNKEEMAIAIFERDWANIIYSVKSIVKADISLKNKLFQIYLCIDGFLSDHISIFIEMSSDNCSYKQDMSTMAPLYEAVEEILVLHKSTLNTNLEVKKLAAFIIYNFNNMAKTKYITFEEFYSLLVL</sequence>
<dbReference type="PANTHER" id="PTHR43479">
    <property type="entry name" value="ACREF/ENVCD OPERON REPRESSOR-RELATED"/>
    <property type="match status" value="1"/>
</dbReference>
<dbReference type="InterPro" id="IPR009057">
    <property type="entry name" value="Homeodomain-like_sf"/>
</dbReference>
<evidence type="ECO:0000313" key="4">
    <source>
        <dbReference type="EMBL" id="SHI30064.1"/>
    </source>
</evidence>
<dbReference type="AlphaFoldDB" id="A0A1M6A0K9"/>
<dbReference type="Pfam" id="PF00440">
    <property type="entry name" value="TetR_N"/>
    <property type="match status" value="1"/>
</dbReference>
<proteinExistence type="predicted"/>
<dbReference type="InterPro" id="IPR050624">
    <property type="entry name" value="HTH-type_Tx_Regulator"/>
</dbReference>
<gene>
    <name evidence="4" type="ORF">SAMN02745941_03568</name>
</gene>
<protein>
    <submittedName>
        <fullName evidence="4">Transcriptional regulator, TetR family</fullName>
    </submittedName>
</protein>
<organism evidence="4 5">
    <name type="scientific">Clostridium intestinale DSM 6191</name>
    <dbReference type="NCBI Taxonomy" id="1121320"/>
    <lineage>
        <taxon>Bacteria</taxon>
        <taxon>Bacillati</taxon>
        <taxon>Bacillota</taxon>
        <taxon>Clostridia</taxon>
        <taxon>Eubacteriales</taxon>
        <taxon>Clostridiaceae</taxon>
        <taxon>Clostridium</taxon>
    </lineage>
</organism>
<dbReference type="EMBL" id="FQXU01000012">
    <property type="protein sequence ID" value="SHI30064.1"/>
    <property type="molecule type" value="Genomic_DNA"/>
</dbReference>
<reference evidence="4 5" key="1">
    <citation type="submission" date="2016-11" db="EMBL/GenBank/DDBJ databases">
        <authorList>
            <person name="Jaros S."/>
            <person name="Januszkiewicz K."/>
            <person name="Wedrychowicz H."/>
        </authorList>
    </citation>
    <scope>NUCLEOTIDE SEQUENCE [LARGE SCALE GENOMIC DNA]</scope>
    <source>
        <strain evidence="4 5">DSM 6191</strain>
    </source>
</reference>
<feature type="DNA-binding region" description="H-T-H motif" evidence="2">
    <location>
        <begin position="29"/>
        <end position="48"/>
    </location>
</feature>
<dbReference type="GO" id="GO:0003677">
    <property type="term" value="F:DNA binding"/>
    <property type="evidence" value="ECO:0007669"/>
    <property type="project" value="UniProtKB-UniRule"/>
</dbReference>
<evidence type="ECO:0000313" key="5">
    <source>
        <dbReference type="Proteomes" id="UP000184241"/>
    </source>
</evidence>
<dbReference type="PANTHER" id="PTHR43479:SF11">
    <property type="entry name" value="ACREF_ENVCD OPERON REPRESSOR-RELATED"/>
    <property type="match status" value="1"/>
</dbReference>
<dbReference type="PROSITE" id="PS50977">
    <property type="entry name" value="HTH_TETR_2"/>
    <property type="match status" value="1"/>
</dbReference>
<dbReference type="RefSeq" id="WP_021803932.1">
    <property type="nucleotide sequence ID" value="NZ_FQXU01000012.1"/>
</dbReference>
<evidence type="ECO:0000256" key="2">
    <source>
        <dbReference type="PROSITE-ProRule" id="PRU00335"/>
    </source>
</evidence>
<evidence type="ECO:0000256" key="1">
    <source>
        <dbReference type="ARBA" id="ARBA00023125"/>
    </source>
</evidence>
<evidence type="ECO:0000259" key="3">
    <source>
        <dbReference type="PROSITE" id="PS50977"/>
    </source>
</evidence>
<dbReference type="Proteomes" id="UP000184241">
    <property type="component" value="Unassembled WGS sequence"/>
</dbReference>
<feature type="domain" description="HTH tetR-type" evidence="3">
    <location>
        <begin position="6"/>
        <end position="66"/>
    </location>
</feature>
<accession>A0A1M6A0K9</accession>
<dbReference type="SUPFAM" id="SSF46689">
    <property type="entry name" value="Homeodomain-like"/>
    <property type="match status" value="1"/>
</dbReference>
<dbReference type="Gene3D" id="1.10.357.10">
    <property type="entry name" value="Tetracycline Repressor, domain 2"/>
    <property type="match status" value="1"/>
</dbReference>
<name>A0A1M6A0K9_9CLOT</name>
<dbReference type="InterPro" id="IPR001647">
    <property type="entry name" value="HTH_TetR"/>
</dbReference>
<keyword evidence="1 2" id="KW-0238">DNA-binding</keyword>